<dbReference type="Pfam" id="PF00076">
    <property type="entry name" value="RRM_1"/>
    <property type="match status" value="1"/>
</dbReference>
<evidence type="ECO:0000256" key="10">
    <source>
        <dbReference type="ARBA" id="ARBA00067321"/>
    </source>
</evidence>
<dbReference type="SUPFAM" id="SSF54928">
    <property type="entry name" value="RNA-binding domain, RBD"/>
    <property type="match status" value="1"/>
</dbReference>
<dbReference type="OMA" id="EFFGCIN"/>
<feature type="compositionally biased region" description="Basic and acidic residues" evidence="12">
    <location>
        <begin position="225"/>
        <end position="244"/>
    </location>
</feature>
<dbReference type="FunFam" id="3.30.70.330:FF:000163">
    <property type="entry name" value="Eukaryotic translation initiation factor 4B"/>
    <property type="match status" value="1"/>
</dbReference>
<dbReference type="CDD" id="cd12402">
    <property type="entry name" value="RRM_eIF4B"/>
    <property type="match status" value="1"/>
</dbReference>
<reference evidence="14" key="2">
    <citation type="submission" date="2025-08" db="UniProtKB">
        <authorList>
            <consortium name="Ensembl"/>
        </authorList>
    </citation>
    <scope>IDENTIFICATION</scope>
</reference>
<evidence type="ECO:0000256" key="7">
    <source>
        <dbReference type="ARBA" id="ARBA00022990"/>
    </source>
</evidence>
<keyword evidence="6" id="KW-0648">Protein biosynthesis</keyword>
<feature type="region of interest" description="Disordered" evidence="12">
    <location>
        <begin position="136"/>
        <end position="373"/>
    </location>
</feature>
<evidence type="ECO:0000256" key="5">
    <source>
        <dbReference type="ARBA" id="ARBA00022884"/>
    </source>
</evidence>
<feature type="compositionally biased region" description="Basic and acidic residues" evidence="12">
    <location>
        <begin position="298"/>
        <end position="352"/>
    </location>
</feature>
<evidence type="ECO:0000256" key="6">
    <source>
        <dbReference type="ARBA" id="ARBA00022917"/>
    </source>
</evidence>
<evidence type="ECO:0000259" key="13">
    <source>
        <dbReference type="PROSITE" id="PS50102"/>
    </source>
</evidence>
<dbReference type="AlphaFoldDB" id="A0A2K6LY52"/>
<accession>A0A2K6LY52</accession>
<reference evidence="14" key="3">
    <citation type="submission" date="2025-09" db="UniProtKB">
        <authorList>
            <consortium name="Ensembl"/>
        </authorList>
    </citation>
    <scope>IDENTIFICATION</scope>
</reference>
<keyword evidence="5 11" id="KW-0694">RNA-binding</keyword>
<dbReference type="GO" id="GO:0005829">
    <property type="term" value="C:cytosol"/>
    <property type="evidence" value="ECO:0007669"/>
    <property type="project" value="UniProtKB-ARBA"/>
</dbReference>
<keyword evidence="3" id="KW-0597">Phosphoprotein</keyword>
<dbReference type="InterPro" id="IPR033107">
    <property type="entry name" value="EIF-4B_RRM"/>
</dbReference>
<evidence type="ECO:0000256" key="12">
    <source>
        <dbReference type="SAM" id="MobiDB-lite"/>
    </source>
</evidence>
<feature type="compositionally biased region" description="Basic and acidic residues" evidence="12">
    <location>
        <begin position="136"/>
        <end position="166"/>
    </location>
</feature>
<evidence type="ECO:0000256" key="1">
    <source>
        <dbReference type="ARBA" id="ARBA00022499"/>
    </source>
</evidence>
<keyword evidence="1" id="KW-1017">Isopeptide bond</keyword>
<dbReference type="InterPro" id="IPR035979">
    <property type="entry name" value="RBD_domain_sf"/>
</dbReference>
<dbReference type="Proteomes" id="UP000233180">
    <property type="component" value="Unassembled WGS sequence"/>
</dbReference>
<feature type="compositionally biased region" description="Basic and acidic residues" evidence="12">
    <location>
        <begin position="174"/>
        <end position="207"/>
    </location>
</feature>
<dbReference type="Ensembl" id="ENSRBIT00000052401.1">
    <property type="protein sequence ID" value="ENSRBIP00000028461.1"/>
    <property type="gene ID" value="ENSRBIG00000038114.1"/>
</dbReference>
<proteinExistence type="predicted"/>
<comment type="subunit">
    <text evidence="9">Self-associates and interacts with EIF3 p170 subunit.</text>
</comment>
<protein>
    <recommendedName>
        <fullName evidence="10">Eukaryotic translation initiation factor 4B</fullName>
    </recommendedName>
</protein>
<dbReference type="PROSITE" id="PS50102">
    <property type="entry name" value="RRM"/>
    <property type="match status" value="1"/>
</dbReference>
<keyword evidence="2" id="KW-0396">Initiation factor</keyword>
<dbReference type="PANTHER" id="PTHR23236">
    <property type="entry name" value="EUKARYOTIC TRANSLATION INITIATION FACTOR 4B/4H"/>
    <property type="match status" value="1"/>
</dbReference>
<comment type="function">
    <text evidence="8">Required for the binding of mRNA to ribosomes. Functions in close association with EIF4-F and EIF4-A. Binds near the 5'-terminal cap of mRNA in presence of EIF-4F and ATP. Promotes the ATPase activity and the ATP-dependent RNA unwinding activity of both EIF4-A and EIF4-F.</text>
</comment>
<evidence type="ECO:0000256" key="9">
    <source>
        <dbReference type="ARBA" id="ARBA00062097"/>
    </source>
</evidence>
<dbReference type="GeneTree" id="ENSGT00940000153336"/>
<keyword evidence="4" id="KW-0832">Ubl conjugation</keyword>
<dbReference type="GO" id="GO:0003743">
    <property type="term" value="F:translation initiation factor activity"/>
    <property type="evidence" value="ECO:0007669"/>
    <property type="project" value="UniProtKB-KW"/>
</dbReference>
<dbReference type="STRING" id="61621.ENSRBIP00000028461"/>
<evidence type="ECO:0000256" key="3">
    <source>
        <dbReference type="ARBA" id="ARBA00022553"/>
    </source>
</evidence>
<keyword evidence="15" id="KW-1185">Reference proteome</keyword>
<reference evidence="14 15" key="1">
    <citation type="submission" date="2016-06" db="EMBL/GenBank/DDBJ databases">
        <title>Genome of Rhinopithecus bieti.</title>
        <authorList>
            <person name="Wu"/>
            <person name="C.-I. and Zhang"/>
            <person name="Y."/>
        </authorList>
    </citation>
    <scope>NUCLEOTIDE SEQUENCE</scope>
</reference>
<dbReference type="GO" id="GO:0003723">
    <property type="term" value="F:RNA binding"/>
    <property type="evidence" value="ECO:0007669"/>
    <property type="project" value="UniProtKB-UniRule"/>
</dbReference>
<evidence type="ECO:0000313" key="15">
    <source>
        <dbReference type="Proteomes" id="UP000233180"/>
    </source>
</evidence>
<dbReference type="PANTHER" id="PTHR23236:SF42">
    <property type="entry name" value="EUKARYOTIC TRANSLATION INITIATION FACTOR 4B"/>
    <property type="match status" value="1"/>
</dbReference>
<evidence type="ECO:0000256" key="8">
    <source>
        <dbReference type="ARBA" id="ARBA00057062"/>
    </source>
</evidence>
<dbReference type="InterPro" id="IPR012677">
    <property type="entry name" value="Nucleotide-bd_a/b_plait_sf"/>
</dbReference>
<organism evidence="14 15">
    <name type="scientific">Rhinopithecus bieti</name>
    <name type="common">Black snub-nosed monkey</name>
    <name type="synonym">Pygathrix bieti</name>
    <dbReference type="NCBI Taxonomy" id="61621"/>
    <lineage>
        <taxon>Eukaryota</taxon>
        <taxon>Metazoa</taxon>
        <taxon>Chordata</taxon>
        <taxon>Craniata</taxon>
        <taxon>Vertebrata</taxon>
        <taxon>Euteleostomi</taxon>
        <taxon>Mammalia</taxon>
        <taxon>Eutheria</taxon>
        <taxon>Euarchontoglires</taxon>
        <taxon>Primates</taxon>
        <taxon>Haplorrhini</taxon>
        <taxon>Catarrhini</taxon>
        <taxon>Cercopithecidae</taxon>
        <taxon>Colobinae</taxon>
        <taxon>Rhinopithecus</taxon>
    </lineage>
</organism>
<feature type="domain" description="RRM" evidence="13">
    <location>
        <begin position="59"/>
        <end position="136"/>
    </location>
</feature>
<name>A0A2K6LY52_RHIBE</name>
<dbReference type="SMART" id="SM00360">
    <property type="entry name" value="RRM"/>
    <property type="match status" value="1"/>
</dbReference>
<feature type="region of interest" description="Disordered" evidence="12">
    <location>
        <begin position="1"/>
        <end position="59"/>
    </location>
</feature>
<evidence type="ECO:0000256" key="2">
    <source>
        <dbReference type="ARBA" id="ARBA00022540"/>
    </source>
</evidence>
<dbReference type="InterPro" id="IPR000504">
    <property type="entry name" value="RRM_dom"/>
</dbReference>
<dbReference type="Gene3D" id="3.30.70.330">
    <property type="match status" value="1"/>
</dbReference>
<evidence type="ECO:0000313" key="14">
    <source>
        <dbReference type="Ensembl" id="ENSRBIP00000028461.1"/>
    </source>
</evidence>
<evidence type="ECO:0000256" key="4">
    <source>
        <dbReference type="ARBA" id="ARBA00022843"/>
    </source>
</evidence>
<keyword evidence="7" id="KW-0007">Acetylation</keyword>
<evidence type="ECO:0000256" key="11">
    <source>
        <dbReference type="PROSITE-ProRule" id="PRU00176"/>
    </source>
</evidence>
<sequence length="373" mass="41787">GKTISLTDFLAEDGSGGGGSTYVSKPVTPPTDRSILPTAPPAAREPSIDRSRLPKSPPNTAFLGNLPYDVIEESVKEFFRGLNISAVRLPREPSNPERLKGLAYAAFEDLDFLLSALSLSEESLGNRRIRVDVADQAQDKDRDDHSFGRDGNRDSDKTDTDWRARSATDSFDDYSPRRGDDSFGDKYRYGDGDPDGDRDGPRSKDSDGSCDSRIGSGGRAFGRGYCRDDDYRGSGDRYEDRYDRQDDESWNDYSRDDYRPKLNLRPPSTPKEDDSSASTSQCSPAASIFGGAKPVDTAAREREIEEPLQKKQEKLQRQLDEPKPERRPRERHPSWRSEETQERNGRGQEVSHRSPGPPPHLAEMHEGERVRSL</sequence>
<feature type="compositionally biased region" description="Basic and acidic residues" evidence="12">
    <location>
        <begin position="362"/>
        <end position="373"/>
    </location>
</feature>